<evidence type="ECO:0000313" key="7">
    <source>
        <dbReference type="EMBL" id="WCE45393.1"/>
    </source>
</evidence>
<gene>
    <name evidence="7" type="ORF">PIG85_06910</name>
</gene>
<dbReference type="CDD" id="cd05907">
    <property type="entry name" value="VL_LC_FACS_like"/>
    <property type="match status" value="1"/>
</dbReference>
<dbReference type="KEGG" id="wne:PIG85_06910"/>
<feature type="domain" description="AMP-dependent synthetase/ligase" evidence="6">
    <location>
        <begin position="42"/>
        <end position="447"/>
    </location>
</feature>
<dbReference type="PANTHER" id="PTHR43272:SF32">
    <property type="entry name" value="AMP-DEPENDENT SYNTHETASE_LIGASE DOMAIN-CONTAINING PROTEIN"/>
    <property type="match status" value="1"/>
</dbReference>
<dbReference type="InterPro" id="IPR042099">
    <property type="entry name" value="ANL_N_sf"/>
</dbReference>
<keyword evidence="2" id="KW-0436">Ligase</keyword>
<dbReference type="Pfam" id="PF23562">
    <property type="entry name" value="AMP-binding_C_3"/>
    <property type="match status" value="1"/>
</dbReference>
<evidence type="ECO:0000259" key="6">
    <source>
        <dbReference type="Pfam" id="PF00501"/>
    </source>
</evidence>
<evidence type="ECO:0000256" key="4">
    <source>
        <dbReference type="ARBA" id="ARBA00023098"/>
    </source>
</evidence>
<dbReference type="PANTHER" id="PTHR43272">
    <property type="entry name" value="LONG-CHAIN-FATTY-ACID--COA LIGASE"/>
    <property type="match status" value="1"/>
</dbReference>
<evidence type="ECO:0000256" key="2">
    <source>
        <dbReference type="ARBA" id="ARBA00022598"/>
    </source>
</evidence>
<dbReference type="InterPro" id="IPR020845">
    <property type="entry name" value="AMP-binding_CS"/>
</dbReference>
<dbReference type="GO" id="GO:0016020">
    <property type="term" value="C:membrane"/>
    <property type="evidence" value="ECO:0007669"/>
    <property type="project" value="TreeGrafter"/>
</dbReference>
<dbReference type="InterPro" id="IPR000873">
    <property type="entry name" value="AMP-dep_synth/lig_dom"/>
</dbReference>
<evidence type="ECO:0000256" key="3">
    <source>
        <dbReference type="ARBA" id="ARBA00022832"/>
    </source>
</evidence>
<comment type="similarity">
    <text evidence="1">Belongs to the ATP-dependent AMP-binding enzyme family.</text>
</comment>
<dbReference type="SUPFAM" id="SSF56801">
    <property type="entry name" value="Acetyl-CoA synthetase-like"/>
    <property type="match status" value="1"/>
</dbReference>
<dbReference type="AlphaFoldDB" id="A0AB38XM31"/>
<accession>A0AB38XM31</accession>
<dbReference type="Gene3D" id="3.40.50.12780">
    <property type="entry name" value="N-terminal domain of ligase-like"/>
    <property type="match status" value="1"/>
</dbReference>
<protein>
    <recommendedName>
        <fullName evidence="5">Acyl-CoA synthetase</fullName>
    </recommendedName>
</protein>
<evidence type="ECO:0000256" key="1">
    <source>
        <dbReference type="ARBA" id="ARBA00006432"/>
    </source>
</evidence>
<keyword evidence="4" id="KW-0443">Lipid metabolism</keyword>
<reference evidence="7" key="1">
    <citation type="submission" date="2023-01" db="EMBL/GenBank/DDBJ databases">
        <title>Comparative Genomic Analysis of the Clinically-Derived Winkia Strain NY0527 Provides Evidence into the Taxonomic Reassignment of Winkia neuii and Characterizes Their Virulence Traits.</title>
        <authorList>
            <person name="Cai X."/>
            <person name="Peng Y."/>
            <person name="Li M."/>
            <person name="Qiu Y."/>
            <person name="Wang Y."/>
            <person name="Xu L."/>
            <person name="Hou Q."/>
        </authorList>
    </citation>
    <scope>NUCLEOTIDE SEQUENCE</scope>
    <source>
        <strain evidence="7">NY0527</strain>
    </source>
</reference>
<keyword evidence="3" id="KW-0276">Fatty acid metabolism</keyword>
<dbReference type="RefSeq" id="WP_048706467.1">
    <property type="nucleotide sequence ID" value="NZ_CP116394.1"/>
</dbReference>
<evidence type="ECO:0000313" key="8">
    <source>
        <dbReference type="Proteomes" id="UP001211044"/>
    </source>
</evidence>
<dbReference type="EMBL" id="CP116394">
    <property type="protein sequence ID" value="WCE45393.1"/>
    <property type="molecule type" value="Genomic_DNA"/>
</dbReference>
<proteinExistence type="inferred from homology"/>
<dbReference type="PROSITE" id="PS00455">
    <property type="entry name" value="AMP_BINDING"/>
    <property type="match status" value="1"/>
</dbReference>
<name>A0AB38XM31_9ACTO</name>
<sequence>MSDPFQPEEEEVAPIPLTDVVEWTGPTLAKVEPHQTVPWILRDRAERAPHQTLIDRKSQLGGSWIHLSAAEFLTEVNSVAAGLIGLGLKPGDRMAIMAHTSYEWTLLDFAAQSAGLVLVPIYETDSAEQIAWILEDADPTLVVTETMVLKRLVMSVQDKGKSLKKILSLDDSAIIQILEVGRSVLPEEVDQRVAELSTDDLSSIVYTSGTSGRPKGVELTHGNFTHLALNGMKWMHEIAAPKSSRLLLFLPLAHVYARFLQMFQIAGNGVLGHTPNTANLLGDLASFRPSYILAVPRVLEKIYNAAEAKADSHRITRRLFAAAAKTAIEYSEALDTEAGPSRSLKARREFYDKLVFHNITKLLGPNAKYVISGGAPLGRRLGHFFRGLGVTILEGYGLTETNAPLAVNTPRLTKIGTVGPPIATVKVRIADDGEVLVKGPSVFRAYHNAPERTKDAFTEDGYFRTGDLGSLDMDGYLSITGREKEIIVTAGGKNVVPATLEDSLRGHPLISQIMVVGDQKPFISALVTLDTEMLPKWLKNRNLPNMDVTDAARHPEVLAALDRAIARANKQVSRAESIRKIKVLLTDFTVENGLLTPSLKVKRSAVLHRHADEVAEIYSTKK</sequence>
<dbReference type="GO" id="GO:0004467">
    <property type="term" value="F:long-chain fatty acid-CoA ligase activity"/>
    <property type="evidence" value="ECO:0007669"/>
    <property type="project" value="TreeGrafter"/>
</dbReference>
<organism evidence="7 8">
    <name type="scientific">Winkia neuii subsp. anitrata</name>
    <dbReference type="NCBI Taxonomy" id="29318"/>
    <lineage>
        <taxon>Bacteria</taxon>
        <taxon>Bacillati</taxon>
        <taxon>Actinomycetota</taxon>
        <taxon>Actinomycetes</taxon>
        <taxon>Actinomycetales</taxon>
        <taxon>Actinomycetaceae</taxon>
        <taxon>Winkia</taxon>
    </lineage>
</organism>
<evidence type="ECO:0000256" key="5">
    <source>
        <dbReference type="ARBA" id="ARBA00032875"/>
    </source>
</evidence>
<dbReference type="Proteomes" id="UP001211044">
    <property type="component" value="Chromosome"/>
</dbReference>
<dbReference type="Pfam" id="PF00501">
    <property type="entry name" value="AMP-binding"/>
    <property type="match status" value="1"/>
</dbReference>